<evidence type="ECO:0000313" key="1">
    <source>
        <dbReference type="EMBL" id="KAH8359436.1"/>
    </source>
</evidence>
<sequence length="116" mass="13090">MESSPATKPNLKESIDLSSSPVVRKKSLYVGDNFKTMSMKDYADLLSLPVDHKNNQNALDDVFKPLSPMISLLSPPTVQKNKPIDEDDDIFKFDDDFFIYTEPDFDLLRDLLSSSG</sequence>
<comment type="caution">
    <text evidence="1">The sequence shown here is derived from an EMBL/GenBank/DDBJ whole genome shotgun (WGS) entry which is preliminary data.</text>
</comment>
<dbReference type="AlphaFoldDB" id="A0AAD4JU38"/>
<gene>
    <name evidence="1" type="ORF">KR093_006561</name>
</gene>
<dbReference type="Proteomes" id="UP001200034">
    <property type="component" value="Unassembled WGS sequence"/>
</dbReference>
<proteinExistence type="predicted"/>
<protein>
    <submittedName>
        <fullName evidence="1">Uncharacterized protein</fullName>
    </submittedName>
</protein>
<keyword evidence="2" id="KW-1185">Reference proteome</keyword>
<accession>A0AAD4JU38</accession>
<evidence type="ECO:0000313" key="2">
    <source>
        <dbReference type="Proteomes" id="UP001200034"/>
    </source>
</evidence>
<name>A0AAD4JU38_9MUSC</name>
<reference evidence="1" key="1">
    <citation type="journal article" date="2021" name="Mol. Ecol. Resour.">
        <title>Phylogenomic analyses of the genus Drosophila reveals genomic signals of climate adaptation.</title>
        <authorList>
            <person name="Li F."/>
            <person name="Rane R.V."/>
            <person name="Luria V."/>
            <person name="Xiong Z."/>
            <person name="Chen J."/>
            <person name="Li Z."/>
            <person name="Catullo R.A."/>
            <person name="Griffin P.C."/>
            <person name="Schiffer M."/>
            <person name="Pearce S."/>
            <person name="Lee S.F."/>
            <person name="McElroy K."/>
            <person name="Stocker A."/>
            <person name="Shirriffs J."/>
            <person name="Cockerell F."/>
            <person name="Coppin C."/>
            <person name="Sgro C.M."/>
            <person name="Karger A."/>
            <person name="Cain J.W."/>
            <person name="Weber J.A."/>
            <person name="Santpere G."/>
            <person name="Kirschner M.W."/>
            <person name="Hoffmann A.A."/>
            <person name="Oakeshott J.G."/>
            <person name="Zhang G."/>
        </authorList>
    </citation>
    <scope>NUCLEOTIDE SEQUENCE</scope>
    <source>
        <strain evidence="1">BGI-SZ-2011g</strain>
    </source>
</reference>
<organism evidence="1 2">
    <name type="scientific">Drosophila rubida</name>
    <dbReference type="NCBI Taxonomy" id="30044"/>
    <lineage>
        <taxon>Eukaryota</taxon>
        <taxon>Metazoa</taxon>
        <taxon>Ecdysozoa</taxon>
        <taxon>Arthropoda</taxon>
        <taxon>Hexapoda</taxon>
        <taxon>Insecta</taxon>
        <taxon>Pterygota</taxon>
        <taxon>Neoptera</taxon>
        <taxon>Endopterygota</taxon>
        <taxon>Diptera</taxon>
        <taxon>Brachycera</taxon>
        <taxon>Muscomorpha</taxon>
        <taxon>Ephydroidea</taxon>
        <taxon>Drosophilidae</taxon>
        <taxon>Drosophila</taxon>
    </lineage>
</organism>
<dbReference type="EMBL" id="JAJJHW010003409">
    <property type="protein sequence ID" value="KAH8359436.1"/>
    <property type="molecule type" value="Genomic_DNA"/>
</dbReference>